<sequence length="686" mass="74433">MTSVTEVLLVLVEFVVLMVQCLWIAVLEAVRWPVPTKSLAGKVVLITGSGHGVGRELALRFARLGAKLLLVDIHKENNEAVAYEVKQESGSAVSYQCDVSDEAQVRLLARKVAQDVGPVAVLVNNAAVTNCQPVLTLQPDQIRRTLDVNLLSHFWMIQEFLPGMLAQKEGHIVAVSSIAGFIGTGYLTDYCASKFAVRGLMHALEEELFQLGLLDKIKLTTVYPVAINTGMFKEPKSRFPFLAPILETKDVAQKTLEAVLREDKEVVIPHHLMLMHRFMFIPFLAITTKSDASYSDDALIFKTFKDLFVRASKTPVYRKQGPKWCVASPGGPRRVQTYPGLGSTTRMPFSLDTGSPRTARRGRPLRSSGSVETPLSKHLLSQVPPAGNLQCDANKPNKYCSFPPPGASEQPTVVVNRRAVTSSFLKEAASTPALPRPTAAQRAKRTLRQIPGTLLRLLPCITWVANYDVKRQLVPDVLAGLSTAVLHVPQGMVSAIISGVGPVYGLYSSLYPALVYVLLGTSPYISMGMFPVTALMTANAVQKFGVQSNTTVGNKSYPDFGDSPAGVAITVTMMSGLIQIVLWLLRLDRLSVIISPTMAEGFLAGAAFTVVATQVPSVFDAPYQSSKGVFGTVLSLYSLMANVLSSNMVTTSMSLVAFVLLGVSKFVFGRRLKRVTAIPLPADLIL</sequence>
<dbReference type="Proteomes" id="UP000805193">
    <property type="component" value="Unassembled WGS sequence"/>
</dbReference>
<comment type="caution">
    <text evidence="1">The sequence shown here is derived from an EMBL/GenBank/DDBJ whole genome shotgun (WGS) entry which is preliminary data.</text>
</comment>
<dbReference type="EMBL" id="JABSTQ010011187">
    <property type="protein sequence ID" value="KAG0414335.1"/>
    <property type="molecule type" value="Genomic_DNA"/>
</dbReference>
<protein>
    <submittedName>
        <fullName evidence="1">Uncharacterized protein</fullName>
    </submittedName>
</protein>
<reference evidence="1 2" key="1">
    <citation type="journal article" date="2020" name="Cell">
        <title>Large-Scale Comparative Analyses of Tick Genomes Elucidate Their Genetic Diversity and Vector Capacities.</title>
        <authorList>
            <consortium name="Tick Genome and Microbiome Consortium (TIGMIC)"/>
            <person name="Jia N."/>
            <person name="Wang J."/>
            <person name="Shi W."/>
            <person name="Du L."/>
            <person name="Sun Y."/>
            <person name="Zhan W."/>
            <person name="Jiang J.F."/>
            <person name="Wang Q."/>
            <person name="Zhang B."/>
            <person name="Ji P."/>
            <person name="Bell-Sakyi L."/>
            <person name="Cui X.M."/>
            <person name="Yuan T.T."/>
            <person name="Jiang B.G."/>
            <person name="Yang W.F."/>
            <person name="Lam T.T."/>
            <person name="Chang Q.C."/>
            <person name="Ding S.J."/>
            <person name="Wang X.J."/>
            <person name="Zhu J.G."/>
            <person name="Ruan X.D."/>
            <person name="Zhao L."/>
            <person name="Wei J.T."/>
            <person name="Ye R.Z."/>
            <person name="Que T.C."/>
            <person name="Du C.H."/>
            <person name="Zhou Y.H."/>
            <person name="Cheng J.X."/>
            <person name="Dai P.F."/>
            <person name="Guo W.B."/>
            <person name="Han X.H."/>
            <person name="Huang E.J."/>
            <person name="Li L.F."/>
            <person name="Wei W."/>
            <person name="Gao Y.C."/>
            <person name="Liu J.Z."/>
            <person name="Shao H.Z."/>
            <person name="Wang X."/>
            <person name="Wang C.C."/>
            <person name="Yang T.C."/>
            <person name="Huo Q.B."/>
            <person name="Li W."/>
            <person name="Chen H.Y."/>
            <person name="Chen S.E."/>
            <person name="Zhou L.G."/>
            <person name="Ni X.B."/>
            <person name="Tian J.H."/>
            <person name="Sheng Y."/>
            <person name="Liu T."/>
            <person name="Pan Y.S."/>
            <person name="Xia L.Y."/>
            <person name="Li J."/>
            <person name="Zhao F."/>
            <person name="Cao W.C."/>
        </authorList>
    </citation>
    <scope>NUCLEOTIDE SEQUENCE [LARGE SCALE GENOMIC DNA]</scope>
    <source>
        <strain evidence="1">Iper-2018</strain>
    </source>
</reference>
<organism evidence="1 2">
    <name type="scientific">Ixodes persulcatus</name>
    <name type="common">Taiga tick</name>
    <dbReference type="NCBI Taxonomy" id="34615"/>
    <lineage>
        <taxon>Eukaryota</taxon>
        <taxon>Metazoa</taxon>
        <taxon>Ecdysozoa</taxon>
        <taxon>Arthropoda</taxon>
        <taxon>Chelicerata</taxon>
        <taxon>Arachnida</taxon>
        <taxon>Acari</taxon>
        <taxon>Parasitiformes</taxon>
        <taxon>Ixodida</taxon>
        <taxon>Ixodoidea</taxon>
        <taxon>Ixodidae</taxon>
        <taxon>Ixodinae</taxon>
        <taxon>Ixodes</taxon>
    </lineage>
</organism>
<feature type="non-terminal residue" evidence="1">
    <location>
        <position position="686"/>
    </location>
</feature>
<gene>
    <name evidence="1" type="ORF">HPB47_008507</name>
</gene>
<evidence type="ECO:0000313" key="2">
    <source>
        <dbReference type="Proteomes" id="UP000805193"/>
    </source>
</evidence>
<keyword evidence="2" id="KW-1185">Reference proteome</keyword>
<name>A0AC60P4M0_IXOPE</name>
<evidence type="ECO:0000313" key="1">
    <source>
        <dbReference type="EMBL" id="KAG0414335.1"/>
    </source>
</evidence>
<proteinExistence type="predicted"/>
<accession>A0AC60P4M0</accession>